<accession>A0A1B2HN13</accession>
<feature type="region of interest" description="Disordered" evidence="1">
    <location>
        <begin position="1"/>
        <end position="23"/>
    </location>
</feature>
<feature type="compositionally biased region" description="Acidic residues" evidence="1">
    <location>
        <begin position="1"/>
        <end position="12"/>
    </location>
</feature>
<proteinExistence type="predicted"/>
<evidence type="ECO:0000313" key="3">
    <source>
        <dbReference type="Proteomes" id="UP000093053"/>
    </source>
</evidence>
<dbReference type="AlphaFoldDB" id="A0A1B2HN13"/>
<name>A0A1B2HN13_9PSEU</name>
<dbReference type="EMBL" id="CP016793">
    <property type="protein sequence ID" value="ANZ39114.1"/>
    <property type="molecule type" value="Genomic_DNA"/>
</dbReference>
<dbReference type="Proteomes" id="UP000093053">
    <property type="component" value="Chromosome"/>
</dbReference>
<dbReference type="KEGG" id="led:BBK82_26600"/>
<evidence type="ECO:0000313" key="2">
    <source>
        <dbReference type="EMBL" id="ANZ39114.1"/>
    </source>
</evidence>
<keyword evidence="3" id="KW-1185">Reference proteome</keyword>
<sequence>MIDNDADQDDGAPVEAAAQHDDSHTLPTWRVTSRKYITATVGCWKVNVASDARRLQGRIDGIAAHWDDIAPLLAEFALDAADLRGVSRRIQVSAEQSGDVSRNIGLIRSSLEDTFQVPKLKIRRIGDDQDAGLDTDFGEMTVTAIRAASIESLVTALNLLSRRRPADFSPLIDLGQLE</sequence>
<dbReference type="OrthoDB" id="4915395at2"/>
<protein>
    <submittedName>
        <fullName evidence="2">Uncharacterized protein</fullName>
    </submittedName>
</protein>
<dbReference type="RefSeq" id="WP_065917457.1">
    <property type="nucleotide sequence ID" value="NZ_CP016793.1"/>
</dbReference>
<gene>
    <name evidence="2" type="ORF">BBK82_26600</name>
</gene>
<reference evidence="2 3" key="1">
    <citation type="submission" date="2016-07" db="EMBL/GenBank/DDBJ databases">
        <title>Complete genome sequence of the Lentzea guizhouensis DHS C013.</title>
        <authorList>
            <person name="Cao C."/>
        </authorList>
    </citation>
    <scope>NUCLEOTIDE SEQUENCE [LARGE SCALE GENOMIC DNA]</scope>
    <source>
        <strain evidence="2 3">DHS C013</strain>
    </source>
</reference>
<organism evidence="2 3">
    <name type="scientific">Lentzea guizhouensis</name>
    <dbReference type="NCBI Taxonomy" id="1586287"/>
    <lineage>
        <taxon>Bacteria</taxon>
        <taxon>Bacillati</taxon>
        <taxon>Actinomycetota</taxon>
        <taxon>Actinomycetes</taxon>
        <taxon>Pseudonocardiales</taxon>
        <taxon>Pseudonocardiaceae</taxon>
        <taxon>Lentzea</taxon>
    </lineage>
</organism>
<evidence type="ECO:0000256" key="1">
    <source>
        <dbReference type="SAM" id="MobiDB-lite"/>
    </source>
</evidence>